<protein>
    <submittedName>
        <fullName evidence="4">Uncharacterized protein</fullName>
    </submittedName>
</protein>
<evidence type="ECO:0000313" key="5">
    <source>
        <dbReference type="EMBL" id="THX34236.1"/>
    </source>
</evidence>
<organism evidence="4">
    <name type="scientific">Aureobasidium pullulans</name>
    <name type="common">Black yeast</name>
    <name type="synonym">Pullularia pullulans</name>
    <dbReference type="NCBI Taxonomy" id="5580"/>
    <lineage>
        <taxon>Eukaryota</taxon>
        <taxon>Fungi</taxon>
        <taxon>Dikarya</taxon>
        <taxon>Ascomycota</taxon>
        <taxon>Pezizomycotina</taxon>
        <taxon>Dothideomycetes</taxon>
        <taxon>Dothideomycetidae</taxon>
        <taxon>Dothideales</taxon>
        <taxon>Saccotheciaceae</taxon>
        <taxon>Aureobasidium</taxon>
    </lineage>
</organism>
<gene>
    <name evidence="5" type="ORF">D6D12_00966</name>
    <name evidence="4" type="ORF">D6D13_03066</name>
    <name evidence="3" type="ORF">D6D21_00772</name>
    <name evidence="2" type="ORF">D6D22_04527</name>
</gene>
<evidence type="ECO:0000313" key="2">
    <source>
        <dbReference type="EMBL" id="THW43365.1"/>
    </source>
</evidence>
<evidence type="ECO:0000313" key="7">
    <source>
        <dbReference type="Proteomes" id="UP000310374"/>
    </source>
</evidence>
<comment type="caution">
    <text evidence="4">The sequence shown here is derived from an EMBL/GenBank/DDBJ whole genome shotgun (WGS) entry which is preliminary data.</text>
</comment>
<proteinExistence type="predicted"/>
<dbReference type="EMBL" id="QZAT01000006">
    <property type="protein sequence ID" value="THX34236.1"/>
    <property type="molecule type" value="Genomic_DNA"/>
</dbReference>
<feature type="region of interest" description="Disordered" evidence="1">
    <location>
        <begin position="81"/>
        <end position="150"/>
    </location>
</feature>
<dbReference type="Proteomes" id="UP000310374">
    <property type="component" value="Unassembled WGS sequence"/>
</dbReference>
<dbReference type="Proteomes" id="UP000310687">
    <property type="component" value="Unassembled WGS sequence"/>
</dbReference>
<dbReference type="EMBL" id="QZAM01000006">
    <property type="protein sequence ID" value="THW52908.1"/>
    <property type="molecule type" value="Genomic_DNA"/>
</dbReference>
<accession>A0A4S9FJ22</accession>
<dbReference type="Proteomes" id="UP000309076">
    <property type="component" value="Unassembled WGS sequence"/>
</dbReference>
<evidence type="ECO:0000256" key="1">
    <source>
        <dbReference type="SAM" id="MobiDB-lite"/>
    </source>
</evidence>
<evidence type="ECO:0000313" key="6">
    <source>
        <dbReference type="Proteomes" id="UP000309076"/>
    </source>
</evidence>
<dbReference type="EMBL" id="QZAS01000008">
    <property type="protein sequence ID" value="THX14257.1"/>
    <property type="molecule type" value="Genomic_DNA"/>
</dbReference>
<evidence type="ECO:0000313" key="8">
    <source>
        <dbReference type="Proteomes" id="UP000310687"/>
    </source>
</evidence>
<evidence type="ECO:0000313" key="3">
    <source>
        <dbReference type="EMBL" id="THW52908.1"/>
    </source>
</evidence>
<reference evidence="6 7" key="1">
    <citation type="submission" date="2018-10" db="EMBL/GenBank/DDBJ databases">
        <title>Fifty Aureobasidium pullulans genomes reveal a recombining polyextremotolerant generalist.</title>
        <authorList>
            <person name="Gostincar C."/>
            <person name="Turk M."/>
            <person name="Zajc J."/>
            <person name="Gunde-Cimerman N."/>
        </authorList>
    </citation>
    <scope>NUCLEOTIDE SEQUENCE [LARGE SCALE GENOMIC DNA]</scope>
    <source>
        <strain evidence="5 7">EXF-10081</strain>
        <strain evidence="4">EXF-10085</strain>
        <strain evidence="3 6">EXF-10796</strain>
        <strain evidence="2 8">EXF-11013</strain>
    </source>
</reference>
<dbReference type="EMBL" id="QZAL01000051">
    <property type="protein sequence ID" value="THW43365.1"/>
    <property type="molecule type" value="Genomic_DNA"/>
</dbReference>
<dbReference type="AlphaFoldDB" id="A0A4S9FJ22"/>
<sequence>MDIIDRQGTLGHVTRSQKRPVLERLGRRRWGRQNFVPLTFPQDFDASSLFFLSFFHTTRKSCHHQHLPRIVFAWPQTFANLPETTDSPPPSTLARTPDPSSNPPKPATFRPRRQFMYSSRRSQRLAVPDPPKLQPFRILRRPCSNQLTND</sequence>
<name>A0A4S9FJ22_AURPU</name>
<evidence type="ECO:0000313" key="4">
    <source>
        <dbReference type="EMBL" id="THX14257.1"/>
    </source>
</evidence>